<dbReference type="Pfam" id="PF04545">
    <property type="entry name" value="Sigma70_r4"/>
    <property type="match status" value="1"/>
</dbReference>
<dbReference type="InterPro" id="IPR000943">
    <property type="entry name" value="RNA_pol_sigma70"/>
</dbReference>
<feature type="domain" description="RNA polymerase sigma-70 region 2" evidence="6">
    <location>
        <begin position="17"/>
        <end position="84"/>
    </location>
</feature>
<feature type="domain" description="RNA polymerase sigma-70 region 3" evidence="5">
    <location>
        <begin position="97"/>
        <end position="156"/>
    </location>
</feature>
<keyword evidence="2" id="KW-0731">Sigma factor</keyword>
<dbReference type="Pfam" id="PF04542">
    <property type="entry name" value="Sigma70_r2"/>
    <property type="match status" value="1"/>
</dbReference>
<dbReference type="EMBL" id="JBIRYO010000001">
    <property type="protein sequence ID" value="MFI2472328.1"/>
    <property type="molecule type" value="Genomic_DNA"/>
</dbReference>
<evidence type="ECO:0000313" key="9">
    <source>
        <dbReference type="Proteomes" id="UP001611415"/>
    </source>
</evidence>
<dbReference type="NCBIfam" id="TIGR02980">
    <property type="entry name" value="SigBFG"/>
    <property type="match status" value="1"/>
</dbReference>
<dbReference type="RefSeq" id="WP_357401030.1">
    <property type="nucleotide sequence ID" value="NZ_JBEYCD010000001.1"/>
</dbReference>
<sequence length="241" mass="26745">MAPEDPRHARLREQIVACALPLAEHIARRFSGRGEAFEDLLQTARMGLVQAVNRYDPARATSFLAFAVPTIMGEVRRHFRDHAWALRVERGVKETHAKLGPATEVLAQRLGRLPTAREIAAEIDVDLIEVTKAMTAANCYNTNSLDVAVRDDDQDGSYPLTAAFGRNEPCYGLLEDAMAVRPLIAALPARERQVLIWRYFGSLSQTQIAERLGVSQMQVSRILSRTLAKLREQALTGVDAV</sequence>
<keyword evidence="3" id="KW-0238">DNA-binding</keyword>
<dbReference type="PANTHER" id="PTHR30385">
    <property type="entry name" value="SIGMA FACTOR F FLAGELLAR"/>
    <property type="match status" value="1"/>
</dbReference>
<feature type="domain" description="RNA polymerase sigma-70 region 4" evidence="7">
    <location>
        <begin position="184"/>
        <end position="232"/>
    </location>
</feature>
<keyword evidence="1" id="KW-0805">Transcription regulation</keyword>
<dbReference type="InterPro" id="IPR014284">
    <property type="entry name" value="RNA_pol_sigma-70_dom"/>
</dbReference>
<evidence type="ECO:0000259" key="5">
    <source>
        <dbReference type="Pfam" id="PF04539"/>
    </source>
</evidence>
<evidence type="ECO:0000259" key="7">
    <source>
        <dbReference type="Pfam" id="PF04545"/>
    </source>
</evidence>
<keyword evidence="4" id="KW-0804">Transcription</keyword>
<gene>
    <name evidence="8" type="ORF">ACH49W_03030</name>
</gene>
<dbReference type="CDD" id="cd06171">
    <property type="entry name" value="Sigma70_r4"/>
    <property type="match status" value="1"/>
</dbReference>
<protein>
    <submittedName>
        <fullName evidence="8">RNA polymerase sigma factor SigF</fullName>
    </submittedName>
</protein>
<dbReference type="InterPro" id="IPR007627">
    <property type="entry name" value="RNA_pol_sigma70_r2"/>
</dbReference>
<reference evidence="8 9" key="1">
    <citation type="submission" date="2024-10" db="EMBL/GenBank/DDBJ databases">
        <title>The Natural Products Discovery Center: Release of the First 8490 Sequenced Strains for Exploring Actinobacteria Biosynthetic Diversity.</title>
        <authorList>
            <person name="Kalkreuter E."/>
            <person name="Kautsar S.A."/>
            <person name="Yang D."/>
            <person name="Bader C.D."/>
            <person name="Teijaro C.N."/>
            <person name="Fluegel L."/>
            <person name="Davis C.M."/>
            <person name="Simpson J.R."/>
            <person name="Lauterbach L."/>
            <person name="Steele A.D."/>
            <person name="Gui C."/>
            <person name="Meng S."/>
            <person name="Li G."/>
            <person name="Viehrig K."/>
            <person name="Ye F."/>
            <person name="Su P."/>
            <person name="Kiefer A.F."/>
            <person name="Nichols A."/>
            <person name="Cepeda A.J."/>
            <person name="Yan W."/>
            <person name="Fan B."/>
            <person name="Jiang Y."/>
            <person name="Adhikari A."/>
            <person name="Zheng C.-J."/>
            <person name="Schuster L."/>
            <person name="Cowan T.M."/>
            <person name="Smanski M.J."/>
            <person name="Chevrette M.G."/>
            <person name="De Carvalho L.P.S."/>
            <person name="Shen B."/>
        </authorList>
    </citation>
    <scope>NUCLEOTIDE SEQUENCE [LARGE SCALE GENOMIC DNA]</scope>
    <source>
        <strain evidence="8 9">NPDC019275</strain>
    </source>
</reference>
<accession>A0ABW7WU10</accession>
<dbReference type="NCBIfam" id="TIGR02937">
    <property type="entry name" value="sigma70-ECF"/>
    <property type="match status" value="1"/>
</dbReference>
<proteinExistence type="predicted"/>
<dbReference type="InterPro" id="IPR013324">
    <property type="entry name" value="RNA_pol_sigma_r3/r4-like"/>
</dbReference>
<keyword evidence="9" id="KW-1185">Reference proteome</keyword>
<evidence type="ECO:0000256" key="1">
    <source>
        <dbReference type="ARBA" id="ARBA00023015"/>
    </source>
</evidence>
<name>A0ABW7WU10_9NOCA</name>
<organism evidence="8 9">
    <name type="scientific">Nocardia xishanensis</name>
    <dbReference type="NCBI Taxonomy" id="238964"/>
    <lineage>
        <taxon>Bacteria</taxon>
        <taxon>Bacillati</taxon>
        <taxon>Actinomycetota</taxon>
        <taxon>Actinomycetes</taxon>
        <taxon>Mycobacteriales</taxon>
        <taxon>Nocardiaceae</taxon>
        <taxon>Nocardia</taxon>
    </lineage>
</organism>
<dbReference type="Proteomes" id="UP001611415">
    <property type="component" value="Unassembled WGS sequence"/>
</dbReference>
<comment type="caution">
    <text evidence="8">The sequence shown here is derived from an EMBL/GenBank/DDBJ whole genome shotgun (WGS) entry which is preliminary data.</text>
</comment>
<dbReference type="PRINTS" id="PR00046">
    <property type="entry name" value="SIGMA70FCT"/>
</dbReference>
<evidence type="ECO:0000256" key="3">
    <source>
        <dbReference type="ARBA" id="ARBA00023125"/>
    </source>
</evidence>
<dbReference type="PANTHER" id="PTHR30385:SF4">
    <property type="entry name" value="RNA POLYMERASE SIGMA-E FACTOR"/>
    <property type="match status" value="1"/>
</dbReference>
<dbReference type="InterPro" id="IPR014322">
    <property type="entry name" value="RNA_pol_sigma-B/F/G"/>
</dbReference>
<evidence type="ECO:0000256" key="4">
    <source>
        <dbReference type="ARBA" id="ARBA00023163"/>
    </source>
</evidence>
<dbReference type="SUPFAM" id="SSF88659">
    <property type="entry name" value="Sigma3 and sigma4 domains of RNA polymerase sigma factors"/>
    <property type="match status" value="2"/>
</dbReference>
<evidence type="ECO:0000256" key="2">
    <source>
        <dbReference type="ARBA" id="ARBA00023082"/>
    </source>
</evidence>
<dbReference type="InterPro" id="IPR007630">
    <property type="entry name" value="RNA_pol_sigma70_r4"/>
</dbReference>
<evidence type="ECO:0000259" key="6">
    <source>
        <dbReference type="Pfam" id="PF04542"/>
    </source>
</evidence>
<dbReference type="Gene3D" id="1.20.140.160">
    <property type="match status" value="1"/>
</dbReference>
<dbReference type="InterPro" id="IPR013325">
    <property type="entry name" value="RNA_pol_sigma_r2"/>
</dbReference>
<dbReference type="Gene3D" id="1.20.120.1810">
    <property type="match status" value="1"/>
</dbReference>
<dbReference type="SUPFAM" id="SSF88946">
    <property type="entry name" value="Sigma2 domain of RNA polymerase sigma factors"/>
    <property type="match status" value="1"/>
</dbReference>
<evidence type="ECO:0000313" key="8">
    <source>
        <dbReference type="EMBL" id="MFI2472328.1"/>
    </source>
</evidence>
<dbReference type="Pfam" id="PF04539">
    <property type="entry name" value="Sigma70_r3"/>
    <property type="match status" value="1"/>
</dbReference>
<dbReference type="InterPro" id="IPR007624">
    <property type="entry name" value="RNA_pol_sigma70_r3"/>
</dbReference>